<reference evidence="9" key="1">
    <citation type="submission" date="2020-10" db="EMBL/GenBank/DDBJ databases">
        <title>Chromosome-scale genome assembly of the Allis shad, Alosa alosa.</title>
        <authorList>
            <person name="Margot Z."/>
            <person name="Christophe K."/>
            <person name="Cabau C."/>
            <person name="Louis A."/>
            <person name="Berthelot C."/>
            <person name="Parey E."/>
            <person name="Roest Crollius H."/>
            <person name="Montfort J."/>
            <person name="Robinson-Rechavi M."/>
            <person name="Bucao C."/>
            <person name="Bouchez O."/>
            <person name="Gislard M."/>
            <person name="Lluch J."/>
            <person name="Milhes M."/>
            <person name="Lampietro C."/>
            <person name="Lopez Roques C."/>
            <person name="Donnadieu C."/>
            <person name="Braasch I."/>
            <person name="Desvignes T."/>
            <person name="Postlethwait J."/>
            <person name="Bobe J."/>
            <person name="Guiguen Y."/>
        </authorList>
    </citation>
    <scope>NUCLEOTIDE SEQUENCE</scope>
    <source>
        <strain evidence="9">M-15738</strain>
        <tissue evidence="9">Blood</tissue>
    </source>
</reference>
<feature type="region of interest" description="Disordered" evidence="7">
    <location>
        <begin position="1"/>
        <end position="33"/>
    </location>
</feature>
<feature type="transmembrane region" description="Helical" evidence="8">
    <location>
        <begin position="137"/>
        <end position="156"/>
    </location>
</feature>
<evidence type="ECO:0000256" key="5">
    <source>
        <dbReference type="ARBA" id="ARBA00023136"/>
    </source>
</evidence>
<dbReference type="PANTHER" id="PTHR16007:SF59">
    <property type="entry name" value="TRANSMEMBRANE PROTEIN 45B"/>
    <property type="match status" value="1"/>
</dbReference>
<comment type="subcellular location">
    <subcellularLocation>
        <location evidence="1">Membrane</location>
        <topology evidence="1">Multi-pass membrane protein</topology>
    </subcellularLocation>
</comment>
<proteinExistence type="inferred from homology"/>
<keyword evidence="3 8" id="KW-0812">Transmembrane</keyword>
<dbReference type="Proteomes" id="UP000823561">
    <property type="component" value="Chromosome 10"/>
</dbReference>
<feature type="transmembrane region" description="Helical" evidence="8">
    <location>
        <begin position="49"/>
        <end position="69"/>
    </location>
</feature>
<accession>A0AAV6GMK7</accession>
<dbReference type="InterPro" id="IPR042127">
    <property type="entry name" value="TMEM45"/>
</dbReference>
<keyword evidence="5 8" id="KW-0472">Membrane</keyword>
<keyword evidence="10" id="KW-1185">Reference proteome</keyword>
<comment type="caution">
    <text evidence="9">The sequence shown here is derived from an EMBL/GenBank/DDBJ whole genome shotgun (WGS) entry which is preliminary data.</text>
</comment>
<sequence length="318" mass="35965">MRAYTQRRGGDRCVPSDWSASATHGRGSRRKATAQSVDWKRMANFKGHALPGSFFLLFGLWWSVKAPWIRCCRQRFITGRKKPPSVSRKIDLIEGSLKVFFAFVGIMAEQFVPDGPHAHLYNGGWVKLMNWQHSTMYLFYGLSGAADILCATSRFAPQGLDRMALALALFVEGFLFYYHLHNRPMLDTHVHSLLLVAVFGGAASTALEVFLRENAVLEILRCSLAILQGSWFYQIGFVLYPLSGPEWDQTDHNNMMFITMCFCWHYAVALLITGVNYAVVWRVVGSCVNKPTSNMEMGLRKNTVDSSQKSLLQESDEE</sequence>
<evidence type="ECO:0000256" key="7">
    <source>
        <dbReference type="SAM" id="MobiDB-lite"/>
    </source>
</evidence>
<dbReference type="PANTHER" id="PTHR16007">
    <property type="entry name" value="EPIDIDYMAL MEMBRANE PROTEIN E9-RELATED"/>
    <property type="match status" value="1"/>
</dbReference>
<gene>
    <name evidence="9" type="ORF">AALO_G00143070</name>
</gene>
<protein>
    <recommendedName>
        <fullName evidence="6">Transmembrane protein 45B</fullName>
    </recommendedName>
</protein>
<feature type="transmembrane region" description="Helical" evidence="8">
    <location>
        <begin position="223"/>
        <end position="243"/>
    </location>
</feature>
<evidence type="ECO:0000256" key="3">
    <source>
        <dbReference type="ARBA" id="ARBA00022692"/>
    </source>
</evidence>
<dbReference type="Pfam" id="PF04819">
    <property type="entry name" value="DUF716"/>
    <property type="match status" value="1"/>
</dbReference>
<dbReference type="GO" id="GO:0016020">
    <property type="term" value="C:membrane"/>
    <property type="evidence" value="ECO:0007669"/>
    <property type="project" value="UniProtKB-SubCell"/>
</dbReference>
<name>A0AAV6GMK7_9TELE</name>
<evidence type="ECO:0000256" key="1">
    <source>
        <dbReference type="ARBA" id="ARBA00004141"/>
    </source>
</evidence>
<feature type="transmembrane region" description="Helical" evidence="8">
    <location>
        <begin position="90"/>
        <end position="108"/>
    </location>
</feature>
<evidence type="ECO:0000313" key="10">
    <source>
        <dbReference type="Proteomes" id="UP000823561"/>
    </source>
</evidence>
<evidence type="ECO:0000256" key="4">
    <source>
        <dbReference type="ARBA" id="ARBA00022989"/>
    </source>
</evidence>
<keyword evidence="4 8" id="KW-1133">Transmembrane helix</keyword>
<evidence type="ECO:0000256" key="2">
    <source>
        <dbReference type="ARBA" id="ARBA00006948"/>
    </source>
</evidence>
<organism evidence="9 10">
    <name type="scientific">Alosa alosa</name>
    <name type="common">allis shad</name>
    <dbReference type="NCBI Taxonomy" id="278164"/>
    <lineage>
        <taxon>Eukaryota</taxon>
        <taxon>Metazoa</taxon>
        <taxon>Chordata</taxon>
        <taxon>Craniata</taxon>
        <taxon>Vertebrata</taxon>
        <taxon>Euteleostomi</taxon>
        <taxon>Actinopterygii</taxon>
        <taxon>Neopterygii</taxon>
        <taxon>Teleostei</taxon>
        <taxon>Clupei</taxon>
        <taxon>Clupeiformes</taxon>
        <taxon>Clupeoidei</taxon>
        <taxon>Clupeidae</taxon>
        <taxon>Alosa</taxon>
    </lineage>
</organism>
<feature type="transmembrane region" description="Helical" evidence="8">
    <location>
        <begin position="192"/>
        <end position="211"/>
    </location>
</feature>
<evidence type="ECO:0000256" key="8">
    <source>
        <dbReference type="SAM" id="Phobius"/>
    </source>
</evidence>
<evidence type="ECO:0000313" key="9">
    <source>
        <dbReference type="EMBL" id="KAG5275056.1"/>
    </source>
</evidence>
<dbReference type="InterPro" id="IPR006904">
    <property type="entry name" value="DUF716"/>
</dbReference>
<dbReference type="EMBL" id="JADWDJ010000010">
    <property type="protein sequence ID" value="KAG5275056.1"/>
    <property type="molecule type" value="Genomic_DNA"/>
</dbReference>
<feature type="transmembrane region" description="Helical" evidence="8">
    <location>
        <begin position="255"/>
        <end position="280"/>
    </location>
</feature>
<dbReference type="AlphaFoldDB" id="A0AAV6GMK7"/>
<comment type="similarity">
    <text evidence="2">Belongs to the TMEM45 family.</text>
</comment>
<evidence type="ECO:0000256" key="6">
    <source>
        <dbReference type="ARBA" id="ARBA00039264"/>
    </source>
</evidence>
<feature type="transmembrane region" description="Helical" evidence="8">
    <location>
        <begin position="163"/>
        <end position="180"/>
    </location>
</feature>